<dbReference type="PANTHER" id="PTHR22538">
    <property type="entry name" value="CILIA- AND FLAGELLA-ASSOCIATED PROTEIN 74"/>
    <property type="match status" value="1"/>
</dbReference>
<name>A0A8T1WXJ6_9STRA</name>
<dbReference type="PANTHER" id="PTHR22538:SF1">
    <property type="entry name" value="VWFD DOMAIN-CONTAINING PROTEIN"/>
    <property type="match status" value="1"/>
</dbReference>
<reference evidence="1" key="1">
    <citation type="submission" date="2021-02" db="EMBL/GenBank/DDBJ databases">
        <authorList>
            <person name="Palmer J.M."/>
        </authorList>
    </citation>
    <scope>NUCLEOTIDE SEQUENCE</scope>
    <source>
        <strain evidence="1">SCRP23</strain>
    </source>
</reference>
<sequence>MAEFVCPRGSLMAFAFAGENYLLCMPQQHHDGFQIFGADLDIGVHSAPKIEAPSIPVDVEEYCGKVPFNNAIAPSTMNLLHRSFSEWGHRSLRIQESESWISSVVSSVVSGVTGDSDDLSSSTSCSTTPRLCVFVAGLGQKTDSGLSTTDTKPYFGDKIHDYAPCCSSIQYIELATSLYAWYDTALTQRLVDLLVQVSPTSDATTGTIRDT</sequence>
<proteinExistence type="predicted"/>
<comment type="caution">
    <text evidence="1">The sequence shown here is derived from an EMBL/GenBank/DDBJ whole genome shotgun (WGS) entry which is preliminary data.</text>
</comment>
<protein>
    <submittedName>
        <fullName evidence="1">Uncharacterized protein</fullName>
    </submittedName>
</protein>
<organism evidence="1 2">
    <name type="scientific">Phytophthora boehmeriae</name>
    <dbReference type="NCBI Taxonomy" id="109152"/>
    <lineage>
        <taxon>Eukaryota</taxon>
        <taxon>Sar</taxon>
        <taxon>Stramenopiles</taxon>
        <taxon>Oomycota</taxon>
        <taxon>Peronosporomycetes</taxon>
        <taxon>Peronosporales</taxon>
        <taxon>Peronosporaceae</taxon>
        <taxon>Phytophthora</taxon>
    </lineage>
</organism>
<dbReference type="OrthoDB" id="120675at2759"/>
<keyword evidence="2" id="KW-1185">Reference proteome</keyword>
<gene>
    <name evidence="1" type="ORF">PHYBOEH_002172</name>
</gene>
<dbReference type="AlphaFoldDB" id="A0A8T1WXJ6"/>
<evidence type="ECO:0000313" key="2">
    <source>
        <dbReference type="Proteomes" id="UP000693981"/>
    </source>
</evidence>
<accession>A0A8T1WXJ6</accession>
<dbReference type="EMBL" id="JAGDFL010000152">
    <property type="protein sequence ID" value="KAG7396519.1"/>
    <property type="molecule type" value="Genomic_DNA"/>
</dbReference>
<dbReference type="Proteomes" id="UP000693981">
    <property type="component" value="Unassembled WGS sequence"/>
</dbReference>
<evidence type="ECO:0000313" key="1">
    <source>
        <dbReference type="EMBL" id="KAG7396519.1"/>
    </source>
</evidence>